<dbReference type="PANTHER" id="PTHR34300:SF2">
    <property type="entry name" value="QUEUOSINE PRECURSOR TRANSPORTER-RELATED"/>
    <property type="match status" value="1"/>
</dbReference>
<reference evidence="2" key="1">
    <citation type="submission" date="2020-04" db="EMBL/GenBank/DDBJ databases">
        <authorList>
            <person name="Zhang T."/>
        </authorList>
    </citation>
    <scope>NUCLEOTIDE SEQUENCE</scope>
    <source>
        <strain evidence="2">HKST-UBA17</strain>
    </source>
</reference>
<organism evidence="2 3">
    <name type="scientific">Candidatus Dojkabacteria bacterium</name>
    <dbReference type="NCBI Taxonomy" id="2099670"/>
    <lineage>
        <taxon>Bacteria</taxon>
        <taxon>Candidatus Dojkabacteria</taxon>
    </lineage>
</organism>
<accession>A0A955I1T3</accession>
<dbReference type="EMBL" id="JAGQLN010000003">
    <property type="protein sequence ID" value="MCA9376494.1"/>
    <property type="molecule type" value="Genomic_DNA"/>
</dbReference>
<evidence type="ECO:0000313" key="2">
    <source>
        <dbReference type="EMBL" id="MCA9376494.1"/>
    </source>
</evidence>
<dbReference type="AlphaFoldDB" id="A0A955I1T3"/>
<keyword evidence="1" id="KW-1003">Cell membrane</keyword>
<evidence type="ECO:0000256" key="1">
    <source>
        <dbReference type="HAMAP-Rule" id="MF_02088"/>
    </source>
</evidence>
<feature type="transmembrane region" description="Helical" evidence="1">
    <location>
        <begin position="35"/>
        <end position="54"/>
    </location>
</feature>
<dbReference type="PANTHER" id="PTHR34300">
    <property type="entry name" value="QUEUOSINE PRECURSOR TRANSPORTER-RELATED"/>
    <property type="match status" value="1"/>
</dbReference>
<protein>
    <recommendedName>
        <fullName evidence="1">Probable queuosine precursor transporter</fullName>
        <shortName evidence="1">Q precursor transporter</shortName>
    </recommendedName>
</protein>
<dbReference type="Proteomes" id="UP000741282">
    <property type="component" value="Unassembled WGS sequence"/>
</dbReference>
<comment type="caution">
    <text evidence="2">The sequence shown here is derived from an EMBL/GenBank/DDBJ whole genome shotgun (WGS) entry which is preliminary data.</text>
</comment>
<dbReference type="Pfam" id="PF02592">
    <property type="entry name" value="Vut_1"/>
    <property type="match status" value="1"/>
</dbReference>
<comment type="function">
    <text evidence="1">Involved in the import of queuosine (Q) precursors, required for Q precursor salvage.</text>
</comment>
<gene>
    <name evidence="2" type="ORF">KC685_01070</name>
</gene>
<feature type="transmembrane region" description="Helical" evidence="1">
    <location>
        <begin position="66"/>
        <end position="86"/>
    </location>
</feature>
<keyword evidence="1" id="KW-1133">Transmembrane helix</keyword>
<sequence length="212" mass="23775">MKYTRSYMILSSIFIASLLTSNIIAVKIVDIFGLNLPASIVVFPISYVIGDVVAEIYGFRRARQMILLGFFGNLLAVLFITIAISLPSAPFWGDQSKFIDILGSSWRILLASFTAFLVGSISNAWVMSKMKVLTKGRFLWLRTTASTVVGEGLDTLIFILLAFSIVFQQKDLYSMMLTQWVFKIGYEVMITPVTYFVVGLLKKNGEQVIDEH</sequence>
<keyword evidence="1" id="KW-0472">Membrane</keyword>
<keyword evidence="1" id="KW-0813">Transport</keyword>
<dbReference type="GO" id="GO:0022857">
    <property type="term" value="F:transmembrane transporter activity"/>
    <property type="evidence" value="ECO:0007669"/>
    <property type="project" value="UniProtKB-UniRule"/>
</dbReference>
<dbReference type="NCBIfam" id="TIGR00697">
    <property type="entry name" value="queuosine precursor transporter"/>
    <property type="match status" value="1"/>
</dbReference>
<dbReference type="HAMAP" id="MF_02088">
    <property type="entry name" value="Q_prec_transport"/>
    <property type="match status" value="1"/>
</dbReference>
<proteinExistence type="inferred from homology"/>
<comment type="subcellular location">
    <subcellularLocation>
        <location evidence="1">Cell membrane</location>
        <topology evidence="1">Multi-pass membrane protein</topology>
    </subcellularLocation>
</comment>
<feature type="transmembrane region" description="Helical" evidence="1">
    <location>
        <begin position="148"/>
        <end position="168"/>
    </location>
</feature>
<feature type="transmembrane region" description="Helical" evidence="1">
    <location>
        <begin position="106"/>
        <end position="127"/>
    </location>
</feature>
<name>A0A955I1T3_9BACT</name>
<dbReference type="InterPro" id="IPR003744">
    <property type="entry name" value="YhhQ"/>
</dbReference>
<dbReference type="GO" id="GO:0005886">
    <property type="term" value="C:plasma membrane"/>
    <property type="evidence" value="ECO:0007669"/>
    <property type="project" value="UniProtKB-SubCell"/>
</dbReference>
<evidence type="ECO:0000313" key="3">
    <source>
        <dbReference type="Proteomes" id="UP000741282"/>
    </source>
</evidence>
<reference evidence="2" key="2">
    <citation type="journal article" date="2021" name="Microbiome">
        <title>Successional dynamics and alternative stable states in a saline activated sludge microbial community over 9 years.</title>
        <authorList>
            <person name="Wang Y."/>
            <person name="Ye J."/>
            <person name="Ju F."/>
            <person name="Liu L."/>
            <person name="Boyd J.A."/>
            <person name="Deng Y."/>
            <person name="Parks D.H."/>
            <person name="Jiang X."/>
            <person name="Yin X."/>
            <person name="Woodcroft B.J."/>
            <person name="Tyson G.W."/>
            <person name="Hugenholtz P."/>
            <person name="Polz M.F."/>
            <person name="Zhang T."/>
        </authorList>
    </citation>
    <scope>NUCLEOTIDE SEQUENCE</scope>
    <source>
        <strain evidence="2">HKST-UBA17</strain>
    </source>
</reference>
<keyword evidence="1" id="KW-0812">Transmembrane</keyword>
<comment type="similarity">
    <text evidence="1">Belongs to the vitamin uptake transporter (VUT/ECF) (TC 2.A.88) family. Q precursor transporter subfamily.</text>
</comment>
<feature type="transmembrane region" description="Helical" evidence="1">
    <location>
        <begin position="180"/>
        <end position="201"/>
    </location>
</feature>